<name>A0ACA9LX78_9GLOM</name>
<organism evidence="1 2">
    <name type="scientific">Racocetra persica</name>
    <dbReference type="NCBI Taxonomy" id="160502"/>
    <lineage>
        <taxon>Eukaryota</taxon>
        <taxon>Fungi</taxon>
        <taxon>Fungi incertae sedis</taxon>
        <taxon>Mucoromycota</taxon>
        <taxon>Glomeromycotina</taxon>
        <taxon>Glomeromycetes</taxon>
        <taxon>Diversisporales</taxon>
        <taxon>Gigasporaceae</taxon>
        <taxon>Racocetra</taxon>
    </lineage>
</organism>
<feature type="non-terminal residue" evidence="1">
    <location>
        <position position="1"/>
    </location>
</feature>
<sequence length="143" mass="16649">VHAFKSEDLLDHVPENLPTNWILYVSFQYLKNCGPNFRTVIQYDKVNNKICFTIYDEFSISLSNYDKLKKEYLLHWCILPEDCKVLADVLKDRKVLIDVLPNNKNLATILENQEILTILSPENQDIFPEERFNLSSIGQGNVT</sequence>
<keyword evidence="2" id="KW-1185">Reference proteome</keyword>
<reference evidence="1" key="1">
    <citation type="submission" date="2021-06" db="EMBL/GenBank/DDBJ databases">
        <authorList>
            <person name="Kallberg Y."/>
            <person name="Tangrot J."/>
            <person name="Rosling A."/>
        </authorList>
    </citation>
    <scope>NUCLEOTIDE SEQUENCE</scope>
    <source>
        <strain evidence="1">MA461A</strain>
    </source>
</reference>
<gene>
    <name evidence="1" type="ORF">RPERSI_LOCUS4180</name>
</gene>
<comment type="caution">
    <text evidence="1">The sequence shown here is derived from an EMBL/GenBank/DDBJ whole genome shotgun (WGS) entry which is preliminary data.</text>
</comment>
<evidence type="ECO:0000313" key="1">
    <source>
        <dbReference type="EMBL" id="CAG8556514.1"/>
    </source>
</evidence>
<dbReference type="EMBL" id="CAJVQC010005635">
    <property type="protein sequence ID" value="CAG8556514.1"/>
    <property type="molecule type" value="Genomic_DNA"/>
</dbReference>
<evidence type="ECO:0000313" key="2">
    <source>
        <dbReference type="Proteomes" id="UP000789920"/>
    </source>
</evidence>
<protein>
    <submittedName>
        <fullName evidence="1">5927_t:CDS:1</fullName>
    </submittedName>
</protein>
<dbReference type="Proteomes" id="UP000789920">
    <property type="component" value="Unassembled WGS sequence"/>
</dbReference>
<accession>A0ACA9LX78</accession>
<proteinExistence type="predicted"/>